<keyword evidence="5 6" id="KW-0472">Membrane</keyword>
<dbReference type="RefSeq" id="WP_059139773.1">
    <property type="nucleotide sequence ID" value="NZ_LMBR01000257.1"/>
</dbReference>
<gene>
    <name evidence="8" type="ORF">ASB62_10235</name>
</gene>
<evidence type="ECO:0000256" key="6">
    <source>
        <dbReference type="SAM" id="Phobius"/>
    </source>
</evidence>
<dbReference type="InterPro" id="IPR006685">
    <property type="entry name" value="MscS_channel_2nd"/>
</dbReference>
<proteinExistence type="inferred from homology"/>
<sequence>MIISELFRDIMQGTYLVPLLIVLFSVLFYFVANSAFRRVIARIRVSIKESAVPFELLVWPFRLFIALIGLGAFLHYFPLTTDLKDPFRHILLIVSIIEFAWLLMRLIMVVEQFMLQHYSTTVRESEESRKISTHVSLARKILNVLIVLVAVSGVLMTFDTVRQVGLSILASAGIAGVIIGFAAQKSLSTLIAGIQIAITQPIRIDDVVVVEKEWGRIEEISLTYVVVQLWDQRRMIVPISWFIDRPFENWTRTSSELLGTVFIYTDYAIPLDQIRRELERIVAASPYWDGRVVKMHVTNTTDKSVEIRALMSAADSSDLWEIRCVVREQLIEFIRKNYPGDLPKVRMEMDQSASAPADEPA</sequence>
<dbReference type="OrthoDB" id="9792218at2"/>
<protein>
    <submittedName>
        <fullName evidence="8">Mechanosensitive ion channel protein MscS</fullName>
    </submittedName>
</protein>
<dbReference type="Gene3D" id="2.30.30.60">
    <property type="match status" value="1"/>
</dbReference>
<feature type="transmembrane region" description="Helical" evidence="6">
    <location>
        <begin position="56"/>
        <end position="77"/>
    </location>
</feature>
<evidence type="ECO:0000313" key="9">
    <source>
        <dbReference type="Proteomes" id="UP000053937"/>
    </source>
</evidence>
<dbReference type="Proteomes" id="UP000053937">
    <property type="component" value="Unassembled WGS sequence"/>
</dbReference>
<comment type="caution">
    <text evidence="8">The sequence shown here is derived from an EMBL/GenBank/DDBJ whole genome shotgun (WGS) entry which is preliminary data.</text>
</comment>
<feature type="transmembrane region" description="Helical" evidence="6">
    <location>
        <begin position="164"/>
        <end position="183"/>
    </location>
</feature>
<keyword evidence="4 6" id="KW-1133">Transmembrane helix</keyword>
<dbReference type="InterPro" id="IPR010920">
    <property type="entry name" value="LSM_dom_sf"/>
</dbReference>
<dbReference type="SUPFAM" id="SSF82861">
    <property type="entry name" value="Mechanosensitive channel protein MscS (YggB), transmembrane region"/>
    <property type="match status" value="1"/>
</dbReference>
<dbReference type="Gene3D" id="1.10.287.1260">
    <property type="match status" value="1"/>
</dbReference>
<dbReference type="InterPro" id="IPR023408">
    <property type="entry name" value="MscS_beta-dom_sf"/>
</dbReference>
<evidence type="ECO:0000256" key="2">
    <source>
        <dbReference type="ARBA" id="ARBA00008017"/>
    </source>
</evidence>
<name>A0A117MJ64_CHLLI</name>
<evidence type="ECO:0000256" key="3">
    <source>
        <dbReference type="ARBA" id="ARBA00022692"/>
    </source>
</evidence>
<evidence type="ECO:0000256" key="5">
    <source>
        <dbReference type="ARBA" id="ARBA00023136"/>
    </source>
</evidence>
<feature type="transmembrane region" description="Helical" evidence="6">
    <location>
        <begin position="141"/>
        <end position="158"/>
    </location>
</feature>
<feature type="transmembrane region" description="Helical" evidence="6">
    <location>
        <begin position="15"/>
        <end position="36"/>
    </location>
</feature>
<accession>A0A117MJ64</accession>
<comment type="similarity">
    <text evidence="2">Belongs to the MscS (TC 1.A.23) family.</text>
</comment>
<keyword evidence="3 6" id="KW-0812">Transmembrane</keyword>
<dbReference type="EMBL" id="LMBR01000257">
    <property type="protein sequence ID" value="KUL20216.1"/>
    <property type="molecule type" value="Genomic_DNA"/>
</dbReference>
<dbReference type="AlphaFoldDB" id="A0A117MJ64"/>
<dbReference type="InterPro" id="IPR011014">
    <property type="entry name" value="MscS_channel_TM-2"/>
</dbReference>
<dbReference type="SUPFAM" id="SSF50182">
    <property type="entry name" value="Sm-like ribonucleoproteins"/>
    <property type="match status" value="1"/>
</dbReference>
<dbReference type="GO" id="GO:0008381">
    <property type="term" value="F:mechanosensitive monoatomic ion channel activity"/>
    <property type="evidence" value="ECO:0007669"/>
    <property type="project" value="UniProtKB-ARBA"/>
</dbReference>
<comment type="subcellular location">
    <subcellularLocation>
        <location evidence="1">Membrane</location>
        <topology evidence="1">Multi-pass membrane protein</topology>
    </subcellularLocation>
</comment>
<feature type="domain" description="Mechanosensitive ion channel MscS" evidence="7">
    <location>
        <begin position="186"/>
        <end position="252"/>
    </location>
</feature>
<feature type="transmembrane region" description="Helical" evidence="6">
    <location>
        <begin position="89"/>
        <end position="108"/>
    </location>
</feature>
<evidence type="ECO:0000256" key="4">
    <source>
        <dbReference type="ARBA" id="ARBA00022989"/>
    </source>
</evidence>
<dbReference type="Pfam" id="PF00924">
    <property type="entry name" value="MS_channel_2nd"/>
    <property type="match status" value="1"/>
</dbReference>
<reference evidence="8 9" key="1">
    <citation type="submission" date="2015-10" db="EMBL/GenBank/DDBJ databases">
        <title>Draft Genome Sequence of Chlorobium limicola strain Frasassi Growing under Artificial Lighting in the Frasassi Cave System.</title>
        <authorList>
            <person name="Mansor M."/>
            <person name="Macalady J."/>
        </authorList>
    </citation>
    <scope>NUCLEOTIDE SEQUENCE [LARGE SCALE GENOMIC DNA]</scope>
    <source>
        <strain evidence="8 9">Frasassi</strain>
    </source>
</reference>
<evidence type="ECO:0000259" key="7">
    <source>
        <dbReference type="Pfam" id="PF00924"/>
    </source>
</evidence>
<keyword evidence="9" id="KW-1185">Reference proteome</keyword>
<dbReference type="GO" id="GO:0016020">
    <property type="term" value="C:membrane"/>
    <property type="evidence" value="ECO:0007669"/>
    <property type="project" value="UniProtKB-SubCell"/>
</dbReference>
<evidence type="ECO:0000313" key="8">
    <source>
        <dbReference type="EMBL" id="KUL20216.1"/>
    </source>
</evidence>
<organism evidence="8 9">
    <name type="scientific">Chlorobium limicola</name>
    <dbReference type="NCBI Taxonomy" id="1092"/>
    <lineage>
        <taxon>Bacteria</taxon>
        <taxon>Pseudomonadati</taxon>
        <taxon>Chlorobiota</taxon>
        <taxon>Chlorobiia</taxon>
        <taxon>Chlorobiales</taxon>
        <taxon>Chlorobiaceae</taxon>
        <taxon>Chlorobium/Pelodictyon group</taxon>
        <taxon>Chlorobium</taxon>
    </lineage>
</organism>
<dbReference type="PANTHER" id="PTHR30566">
    <property type="entry name" value="YNAI-RELATED MECHANOSENSITIVE ION CHANNEL"/>
    <property type="match status" value="1"/>
</dbReference>
<evidence type="ECO:0000256" key="1">
    <source>
        <dbReference type="ARBA" id="ARBA00004141"/>
    </source>
</evidence>
<dbReference type="PANTHER" id="PTHR30566:SF25">
    <property type="entry name" value="INNER MEMBRANE PROTEIN"/>
    <property type="match status" value="1"/>
</dbReference>